<dbReference type="EMBL" id="JACAGJ010000005">
    <property type="protein sequence ID" value="MDM1073040.1"/>
    <property type="molecule type" value="Genomic_DNA"/>
</dbReference>
<proteinExistence type="predicted"/>
<dbReference type="Pfam" id="PF00535">
    <property type="entry name" value="Glycos_transf_2"/>
    <property type="match status" value="1"/>
</dbReference>
<comment type="caution">
    <text evidence="2">The sequence shown here is derived from an EMBL/GenBank/DDBJ whole genome shotgun (WGS) entry which is preliminary data.</text>
</comment>
<dbReference type="AlphaFoldDB" id="A0AAJ1V9K4"/>
<dbReference type="RefSeq" id="WP_286493756.1">
    <property type="nucleotide sequence ID" value="NZ_JACAGJ010000005.1"/>
</dbReference>
<dbReference type="SUPFAM" id="SSF53448">
    <property type="entry name" value="Nucleotide-diphospho-sugar transferases"/>
    <property type="match status" value="1"/>
</dbReference>
<evidence type="ECO:0000313" key="3">
    <source>
        <dbReference type="Proteomes" id="UP001170959"/>
    </source>
</evidence>
<sequence length="272" mass="32150">MNQPLISVIVPCYNQSQYLDECLQSVLEQTYQNWECIIVNDGSPDNTEEVALKWIAKDTRFNYLNKDNGGLSSARNAGIKIAKGEWVLPLDSDDKIGNKYLELAAKQFDKGYTVIYCKARKFGTDNSEWLLKEFSLKNLAEYNVIFCSAFFKKQDWMKTSGYDVTLIYGLEDWDFWISLLKDKNETTTHKLDYFGFYYRVKDSSMTIELKNEKRMRMEQIIVAKHILFFYEKLGSFHHMYHQNRILKQDSSNYRKLFSNKLFRILLKLKLIK</sequence>
<accession>A0AAJ1V9K4</accession>
<gene>
    <name evidence="2" type="ORF">HX001_11155</name>
</gene>
<name>A0AAJ1V9K4_9FLAO</name>
<reference evidence="2" key="1">
    <citation type="submission" date="2020-06" db="EMBL/GenBank/DDBJ databases">
        <authorList>
            <person name="Dong N."/>
        </authorList>
    </citation>
    <scope>NUCLEOTIDE SEQUENCE</scope>
    <source>
        <strain evidence="2">R655-4</strain>
    </source>
</reference>
<dbReference type="PANTHER" id="PTHR43685:SF2">
    <property type="entry name" value="GLYCOSYLTRANSFERASE 2-LIKE DOMAIN-CONTAINING PROTEIN"/>
    <property type="match status" value="1"/>
</dbReference>
<dbReference type="InterPro" id="IPR029044">
    <property type="entry name" value="Nucleotide-diphossugar_trans"/>
</dbReference>
<dbReference type="CDD" id="cd00761">
    <property type="entry name" value="Glyco_tranf_GTA_type"/>
    <property type="match status" value="1"/>
</dbReference>
<reference evidence="2" key="2">
    <citation type="journal article" date="2022" name="Sci. Total Environ.">
        <title>Prevalence, transmission, and molecular epidemiology of tet(X)-positive bacteria among humans, animals, and environmental niches in China: An epidemiological, and genomic-based study.</title>
        <authorList>
            <person name="Dong N."/>
            <person name="Zeng Y."/>
            <person name="Cai C."/>
            <person name="Sun C."/>
            <person name="Lu J."/>
            <person name="Liu C."/>
            <person name="Zhou H."/>
            <person name="Sun Q."/>
            <person name="Shu L."/>
            <person name="Wang H."/>
            <person name="Wang Y."/>
            <person name="Wang S."/>
            <person name="Wu C."/>
            <person name="Chan E.W."/>
            <person name="Chen G."/>
            <person name="Shen Z."/>
            <person name="Chen S."/>
            <person name="Zhang R."/>
        </authorList>
    </citation>
    <scope>NUCLEOTIDE SEQUENCE</scope>
    <source>
        <strain evidence="2">R655-4</strain>
    </source>
</reference>
<dbReference type="Proteomes" id="UP001170959">
    <property type="component" value="Unassembled WGS sequence"/>
</dbReference>
<dbReference type="InterPro" id="IPR050834">
    <property type="entry name" value="Glycosyltransf_2"/>
</dbReference>
<feature type="domain" description="Glycosyltransferase 2-like" evidence="1">
    <location>
        <begin position="7"/>
        <end position="136"/>
    </location>
</feature>
<dbReference type="PANTHER" id="PTHR43685">
    <property type="entry name" value="GLYCOSYLTRANSFERASE"/>
    <property type="match status" value="1"/>
</dbReference>
<dbReference type="Gene3D" id="3.90.550.10">
    <property type="entry name" value="Spore Coat Polysaccharide Biosynthesis Protein SpsA, Chain A"/>
    <property type="match status" value="1"/>
</dbReference>
<evidence type="ECO:0000313" key="2">
    <source>
        <dbReference type="EMBL" id="MDM1073040.1"/>
    </source>
</evidence>
<evidence type="ECO:0000259" key="1">
    <source>
        <dbReference type="Pfam" id="PF00535"/>
    </source>
</evidence>
<dbReference type="InterPro" id="IPR001173">
    <property type="entry name" value="Glyco_trans_2-like"/>
</dbReference>
<protein>
    <submittedName>
        <fullName evidence="2">Glycosyltransferase family 2 protein</fullName>
    </submittedName>
</protein>
<organism evidence="2 3">
    <name type="scientific">Empedobacter brevis</name>
    <dbReference type="NCBI Taxonomy" id="247"/>
    <lineage>
        <taxon>Bacteria</taxon>
        <taxon>Pseudomonadati</taxon>
        <taxon>Bacteroidota</taxon>
        <taxon>Flavobacteriia</taxon>
        <taxon>Flavobacteriales</taxon>
        <taxon>Weeksellaceae</taxon>
        <taxon>Empedobacter</taxon>
    </lineage>
</organism>